<dbReference type="Proteomes" id="UP000054359">
    <property type="component" value="Unassembled WGS sequence"/>
</dbReference>
<dbReference type="OrthoDB" id="10264956at2759"/>
<dbReference type="PANTHER" id="PTHR12978:SF0">
    <property type="entry name" value="M7GPPPX DIPHOSPHATASE"/>
    <property type="match status" value="1"/>
</dbReference>
<evidence type="ECO:0000256" key="5">
    <source>
        <dbReference type="ARBA" id="ARBA00048222"/>
    </source>
</evidence>
<name>A0A087TCY0_STEMI</name>
<sequence>MAVDLTTGTYDEEGIFSKHNDVATVAEKCSTDENFPSLKNFRTSRVIKEISENKILVLEGRFLGDDRPAIVVVEKMPFDTRDLTRLFTAESRLELKFRNNIYANYHVYPRSGFNGVNIKVIHPACENDFSEYIYQ</sequence>
<dbReference type="Pfam" id="PF05652">
    <property type="entry name" value="DcpS"/>
    <property type="match status" value="1"/>
</dbReference>
<protein>
    <recommendedName>
        <fullName evidence="2">m7GpppX diphosphatase</fullName>
        <ecNumber evidence="1">3.6.1.59</ecNumber>
    </recommendedName>
    <alternativeName>
        <fullName evidence="4">Decapping scavenger enzyme</fullName>
    </alternativeName>
    <alternativeName>
        <fullName evidence="3">Scavenger mRNA-decapping enzyme DcpS</fullName>
    </alternativeName>
</protein>
<dbReference type="GO" id="GO:0140932">
    <property type="term" value="F:5'-(N(7)-methyl 5'-triphosphoguanosine)-[mRNA] diphosphatase activity"/>
    <property type="evidence" value="ECO:0007669"/>
    <property type="project" value="UniProtKB-EC"/>
</dbReference>
<comment type="catalytic activity">
    <reaction evidence="5">
        <text>a 5'-end (N(7)-methyl 5'-triphosphoguanosine)-ribonucleoside in mRNA + H2O = N(7)-methyl-GMP + a 5'-end diphospho-ribonucleoside in mRNA + 2 H(+)</text>
        <dbReference type="Rhea" id="RHEA:65388"/>
        <dbReference type="Rhea" id="RHEA-COMP:17165"/>
        <dbReference type="Rhea" id="RHEA-COMP:17167"/>
        <dbReference type="ChEBI" id="CHEBI:15377"/>
        <dbReference type="ChEBI" id="CHEBI:15378"/>
        <dbReference type="ChEBI" id="CHEBI:58285"/>
        <dbReference type="ChEBI" id="CHEBI:156461"/>
        <dbReference type="ChEBI" id="CHEBI:167616"/>
        <dbReference type="EC" id="3.6.1.59"/>
    </reaction>
</comment>
<evidence type="ECO:0000313" key="7">
    <source>
        <dbReference type="Proteomes" id="UP000054359"/>
    </source>
</evidence>
<dbReference type="InterPro" id="IPR008594">
    <property type="entry name" value="DcpS/DCS2"/>
</dbReference>
<organism evidence="6 7">
    <name type="scientific">Stegodyphus mimosarum</name>
    <name type="common">African social velvet spider</name>
    <dbReference type="NCBI Taxonomy" id="407821"/>
    <lineage>
        <taxon>Eukaryota</taxon>
        <taxon>Metazoa</taxon>
        <taxon>Ecdysozoa</taxon>
        <taxon>Arthropoda</taxon>
        <taxon>Chelicerata</taxon>
        <taxon>Arachnida</taxon>
        <taxon>Araneae</taxon>
        <taxon>Araneomorphae</taxon>
        <taxon>Entelegynae</taxon>
        <taxon>Eresoidea</taxon>
        <taxon>Eresidae</taxon>
        <taxon>Stegodyphus</taxon>
    </lineage>
</organism>
<accession>A0A087TCY0</accession>
<dbReference type="Gene3D" id="3.30.200.40">
    <property type="entry name" value="Scavenger mRNA decapping enzyme, N-terminal domain"/>
    <property type="match status" value="1"/>
</dbReference>
<dbReference type="AlphaFoldDB" id="A0A087TCY0"/>
<dbReference type="GO" id="GO:0005634">
    <property type="term" value="C:nucleus"/>
    <property type="evidence" value="ECO:0007669"/>
    <property type="project" value="TreeGrafter"/>
</dbReference>
<dbReference type="GO" id="GO:0000290">
    <property type="term" value="P:deadenylation-dependent decapping of nuclear-transcribed mRNA"/>
    <property type="evidence" value="ECO:0007669"/>
    <property type="project" value="InterPro"/>
</dbReference>
<evidence type="ECO:0000256" key="4">
    <source>
        <dbReference type="ARBA" id="ARBA00030609"/>
    </source>
</evidence>
<feature type="non-terminal residue" evidence="6">
    <location>
        <position position="135"/>
    </location>
</feature>
<proteinExistence type="predicted"/>
<evidence type="ECO:0000256" key="2">
    <source>
        <dbReference type="ARBA" id="ARBA00015636"/>
    </source>
</evidence>
<gene>
    <name evidence="6" type="ORF">X975_18403</name>
</gene>
<reference evidence="6 7" key="1">
    <citation type="submission" date="2013-11" db="EMBL/GenBank/DDBJ databases">
        <title>Genome sequencing of Stegodyphus mimosarum.</title>
        <authorList>
            <person name="Bechsgaard J."/>
        </authorList>
    </citation>
    <scope>NUCLEOTIDE SEQUENCE [LARGE SCALE GENOMIC DNA]</scope>
</reference>
<dbReference type="PANTHER" id="PTHR12978">
    <property type="entry name" value="HISTIDINE TRIAD HIT PROTEIN MEMBER"/>
    <property type="match status" value="1"/>
</dbReference>
<dbReference type="EC" id="3.6.1.59" evidence="1"/>
<evidence type="ECO:0000256" key="3">
    <source>
        <dbReference type="ARBA" id="ARBA00029885"/>
    </source>
</evidence>
<keyword evidence="7" id="KW-1185">Reference proteome</keyword>
<dbReference type="GO" id="GO:0000340">
    <property type="term" value="F:RNA 7-methylguanosine cap binding"/>
    <property type="evidence" value="ECO:0007669"/>
    <property type="project" value="TreeGrafter"/>
</dbReference>
<evidence type="ECO:0000256" key="1">
    <source>
        <dbReference type="ARBA" id="ARBA00012520"/>
    </source>
</evidence>
<dbReference type="EMBL" id="KK114638">
    <property type="protein sequence ID" value="KFM62969.1"/>
    <property type="molecule type" value="Genomic_DNA"/>
</dbReference>
<dbReference type="InterPro" id="IPR011145">
    <property type="entry name" value="Scavenger_mRNA_decap_enz_N"/>
</dbReference>
<evidence type="ECO:0000313" key="6">
    <source>
        <dbReference type="EMBL" id="KFM62969.1"/>
    </source>
</evidence>
<dbReference type="SUPFAM" id="SSF102860">
    <property type="entry name" value="mRNA decapping enzyme DcpS N-terminal domain"/>
    <property type="match status" value="1"/>
</dbReference>
<dbReference type="STRING" id="407821.A0A087TCY0"/>
<dbReference type="GO" id="GO:0000932">
    <property type="term" value="C:P-body"/>
    <property type="evidence" value="ECO:0007669"/>
    <property type="project" value="TreeGrafter"/>
</dbReference>